<keyword evidence="3" id="KW-1185">Reference proteome</keyword>
<evidence type="ECO:0000313" key="3">
    <source>
        <dbReference type="Proteomes" id="UP001432166"/>
    </source>
</evidence>
<proteinExistence type="predicted"/>
<dbReference type="Proteomes" id="UP001432166">
    <property type="component" value="Chromosome"/>
</dbReference>
<protein>
    <submittedName>
        <fullName evidence="2">Uncharacterized protein</fullName>
    </submittedName>
</protein>
<evidence type="ECO:0000313" key="2">
    <source>
        <dbReference type="EMBL" id="WTP55339.1"/>
    </source>
</evidence>
<feature type="region of interest" description="Disordered" evidence="1">
    <location>
        <begin position="17"/>
        <end position="38"/>
    </location>
</feature>
<gene>
    <name evidence="2" type="ORF">OG288_16625</name>
</gene>
<reference evidence="2" key="1">
    <citation type="submission" date="2022-10" db="EMBL/GenBank/DDBJ databases">
        <title>The complete genomes of actinobacterial strains from the NBC collection.</title>
        <authorList>
            <person name="Joergensen T.S."/>
            <person name="Alvarez Arevalo M."/>
            <person name="Sterndorff E.B."/>
            <person name="Faurdal D."/>
            <person name="Vuksanovic O."/>
            <person name="Mourched A.-S."/>
            <person name="Charusanti P."/>
            <person name="Shaw S."/>
            <person name="Blin K."/>
            <person name="Weber T."/>
        </authorList>
    </citation>
    <scope>NUCLEOTIDE SEQUENCE</scope>
    <source>
        <strain evidence="2">NBC_00189</strain>
    </source>
</reference>
<dbReference type="EMBL" id="CP108133">
    <property type="protein sequence ID" value="WTP55339.1"/>
    <property type="molecule type" value="Genomic_DNA"/>
</dbReference>
<name>A0ABZ1JUF7_9ACTN</name>
<sequence>MPRGPYVFTRLRSSHSADRTSWRVAPPSRRARESSAADRTCACTASSVDATAATEVPDRAGRCSS</sequence>
<accession>A0ABZ1JUF7</accession>
<evidence type="ECO:0000256" key="1">
    <source>
        <dbReference type="SAM" id="MobiDB-lite"/>
    </source>
</evidence>
<organism evidence="2 3">
    <name type="scientific">Streptomyces tauricus</name>
    <dbReference type="NCBI Taxonomy" id="68274"/>
    <lineage>
        <taxon>Bacteria</taxon>
        <taxon>Bacillati</taxon>
        <taxon>Actinomycetota</taxon>
        <taxon>Actinomycetes</taxon>
        <taxon>Kitasatosporales</taxon>
        <taxon>Streptomycetaceae</taxon>
        <taxon>Streptomyces</taxon>
        <taxon>Streptomyces aurantiacus group</taxon>
    </lineage>
</organism>